<dbReference type="CDD" id="cd24145">
    <property type="entry name" value="Mgr3-like"/>
    <property type="match status" value="1"/>
</dbReference>
<comment type="caution">
    <text evidence="3">The sequence shown here is derived from an EMBL/GenBank/DDBJ whole genome shotgun (WGS) entry which is preliminary data.</text>
</comment>
<name>A0AA38VMY4_9PEZI</name>
<dbReference type="GO" id="GO:0051787">
    <property type="term" value="F:misfolded protein binding"/>
    <property type="evidence" value="ECO:0007669"/>
    <property type="project" value="TreeGrafter"/>
</dbReference>
<keyword evidence="2" id="KW-0812">Transmembrane</keyword>
<evidence type="ECO:0000313" key="3">
    <source>
        <dbReference type="EMBL" id="KAJ9142243.1"/>
    </source>
</evidence>
<dbReference type="EMBL" id="JANBVN010000125">
    <property type="protein sequence ID" value="KAJ9142243.1"/>
    <property type="molecule type" value="Genomic_DNA"/>
</dbReference>
<dbReference type="Pfam" id="PF13176">
    <property type="entry name" value="TPR_7"/>
    <property type="match status" value="1"/>
</dbReference>
<evidence type="ECO:0000313" key="4">
    <source>
        <dbReference type="Proteomes" id="UP001174691"/>
    </source>
</evidence>
<dbReference type="InterPro" id="IPR011990">
    <property type="entry name" value="TPR-like_helical_dom_sf"/>
</dbReference>
<feature type="region of interest" description="Disordered" evidence="1">
    <location>
        <begin position="252"/>
        <end position="286"/>
    </location>
</feature>
<feature type="transmembrane region" description="Helical" evidence="2">
    <location>
        <begin position="127"/>
        <end position="149"/>
    </location>
</feature>
<keyword evidence="4" id="KW-1185">Reference proteome</keyword>
<protein>
    <submittedName>
        <fullName evidence="3">Tpr domain containing protein</fullName>
    </submittedName>
</protein>
<dbReference type="GO" id="GO:0031942">
    <property type="term" value="C:i-AAA complex"/>
    <property type="evidence" value="ECO:0007669"/>
    <property type="project" value="TreeGrafter"/>
</dbReference>
<organism evidence="3 4">
    <name type="scientific">Coniochaeta hoffmannii</name>
    <dbReference type="NCBI Taxonomy" id="91930"/>
    <lineage>
        <taxon>Eukaryota</taxon>
        <taxon>Fungi</taxon>
        <taxon>Dikarya</taxon>
        <taxon>Ascomycota</taxon>
        <taxon>Pezizomycotina</taxon>
        <taxon>Sordariomycetes</taxon>
        <taxon>Sordariomycetidae</taxon>
        <taxon>Coniochaetales</taxon>
        <taxon>Coniochaetaceae</taxon>
        <taxon>Coniochaeta</taxon>
    </lineage>
</organism>
<gene>
    <name evidence="3" type="ORF">NKR19_g7299</name>
</gene>
<dbReference type="Gene3D" id="1.25.40.10">
    <property type="entry name" value="Tetratricopeptide repeat domain"/>
    <property type="match status" value="1"/>
</dbReference>
<dbReference type="InterPro" id="IPR040201">
    <property type="entry name" value="Mrg3-like"/>
</dbReference>
<reference evidence="3" key="1">
    <citation type="submission" date="2022-07" db="EMBL/GenBank/DDBJ databases">
        <title>Fungi with potential for degradation of polypropylene.</title>
        <authorList>
            <person name="Gostincar C."/>
        </authorList>
    </citation>
    <scope>NUCLEOTIDE SEQUENCE</scope>
    <source>
        <strain evidence="3">EXF-13287</strain>
    </source>
</reference>
<dbReference type="AlphaFoldDB" id="A0AA38VMY4"/>
<dbReference type="InterPro" id="IPR019734">
    <property type="entry name" value="TPR_rpt"/>
</dbReference>
<dbReference type="SUPFAM" id="SSF48452">
    <property type="entry name" value="TPR-like"/>
    <property type="match status" value="1"/>
</dbReference>
<keyword evidence="2" id="KW-1133">Transmembrane helix</keyword>
<dbReference type="PANTHER" id="PTHR28142:SF1">
    <property type="entry name" value="MITOCHONDRIAL INNER MEMBRANE I-AAA PROTEASE SUPERCOMPLEX SUBUNIT MGR3-RELATED"/>
    <property type="match status" value="1"/>
</dbReference>
<dbReference type="SMART" id="SM00028">
    <property type="entry name" value="TPR"/>
    <property type="match status" value="2"/>
</dbReference>
<sequence>MSRLTLLRLPRTKHLQATTTTATLNKSSCRRLPTPLAWRPSAWSKQETVVAVPTLTEYGRRSQSTTGGSSTGGGPAQDARRQGPTTRPSPSLATIFSAAFRSTIQSIRNVARPQTLRDAYRKNPEEMVLALILLTAAAGAGFYAVYLYFNYFYHRQFTRYPPPVAKAMRRALYYSNYNPDPQRALRYYKQALDLCKELGLDPFSDDVMGIRIQLAAWLEQVENYEGAAKVLEALLDDCKRWVQVMEKAVQDGTAPKLASPQPKTLGTPDGKEQQAEADAPPPETLWGKRTRVLGKAVGISVKLGELYANEHVMRQDLAHDSLIWSVDTALKESRRRFSEGLKEGEGEWMSPEAIGGALESLAHSYESKSQFHLAVPLFLQALRLCNDPCHSAVIMNNLASSFAQHPAQAPFQTVATAALIEDLPSPQSVPAADARKAYLETARRWATNANVHAAQTQGEQRTAECDEACVVSLCNLGDIGALLGDADEARRMFERCITMSKSLDFTAGERRAEEGLKSLARQARNRPKSG</sequence>
<dbReference type="Proteomes" id="UP001174691">
    <property type="component" value="Unassembled WGS sequence"/>
</dbReference>
<evidence type="ECO:0000256" key="2">
    <source>
        <dbReference type="SAM" id="Phobius"/>
    </source>
</evidence>
<accession>A0AA38VMY4</accession>
<keyword evidence="2" id="KW-0472">Membrane</keyword>
<dbReference type="Pfam" id="PF13181">
    <property type="entry name" value="TPR_8"/>
    <property type="match status" value="1"/>
</dbReference>
<evidence type="ECO:0000256" key="1">
    <source>
        <dbReference type="SAM" id="MobiDB-lite"/>
    </source>
</evidence>
<feature type="region of interest" description="Disordered" evidence="1">
    <location>
        <begin position="54"/>
        <end position="90"/>
    </location>
</feature>
<dbReference type="PANTHER" id="PTHR28142">
    <property type="entry name" value="MITOCHONDRIAL INNER MEMBRANE I-AAA PROTEASE SUPERCOMPLEX SUBUNIT MGR3-RELATED"/>
    <property type="match status" value="1"/>
</dbReference>
<proteinExistence type="predicted"/>
<dbReference type="GO" id="GO:0006515">
    <property type="term" value="P:protein quality control for misfolded or incompletely synthesized proteins"/>
    <property type="evidence" value="ECO:0007669"/>
    <property type="project" value="TreeGrafter"/>
</dbReference>